<dbReference type="EMBL" id="CP023422">
    <property type="protein sequence ID" value="ATD62628.1"/>
    <property type="molecule type" value="Genomic_DNA"/>
</dbReference>
<keyword evidence="1" id="KW-0802">TPR repeat</keyword>
<evidence type="ECO:0000313" key="2">
    <source>
        <dbReference type="EMBL" id="ATD62628.1"/>
    </source>
</evidence>
<dbReference type="AlphaFoldDB" id="A0A290X0Y1"/>
<keyword evidence="3" id="KW-1185">Reference proteome</keyword>
<dbReference type="PANTHER" id="PTHR12558">
    <property type="entry name" value="CELL DIVISION CYCLE 16,23,27"/>
    <property type="match status" value="1"/>
</dbReference>
<protein>
    <submittedName>
        <fullName evidence="2">Uncharacterized protein</fullName>
    </submittedName>
</protein>
<evidence type="ECO:0000313" key="3">
    <source>
        <dbReference type="Proteomes" id="UP000218437"/>
    </source>
</evidence>
<gene>
    <name evidence="2" type="ORF">CNX70_22670</name>
</gene>
<dbReference type="KEGG" id="jsv:CNX70_22670"/>
<dbReference type="Gene3D" id="1.25.40.10">
    <property type="entry name" value="Tetratricopeptide repeat domain"/>
    <property type="match status" value="2"/>
</dbReference>
<dbReference type="Proteomes" id="UP000218437">
    <property type="component" value="Chromosome"/>
</dbReference>
<dbReference type="InterPro" id="IPR011990">
    <property type="entry name" value="TPR-like_helical_dom_sf"/>
</dbReference>
<dbReference type="Pfam" id="PF13181">
    <property type="entry name" value="TPR_8"/>
    <property type="match status" value="1"/>
</dbReference>
<accession>A0A290X0Y1</accession>
<dbReference type="SUPFAM" id="SSF48452">
    <property type="entry name" value="TPR-like"/>
    <property type="match status" value="2"/>
</dbReference>
<sequence>MALLAVLAGWQLPNIIPAVKSFVTGEKAPAPYSEMASMAAGMEALRVFDRDTSQAQAIEHFSTVLKHNPTSAAAAAGLSLAFSLRYIGDGRDDTWLQRADASAQQALAADSQLALSHVARAWVLELKGQPDEALIASATALNLDPQNLLGLVGKIRVLTKEKKFTLAQTVLEGTHQLYPRERVFQILQGILHYRQSAYKDAEIAFRKAIELDPRSSSAYSALNAALLRQDRQDEALQVLQQGLQIHPHWELYGNLGTSLFAKADYLGAVEAFKKAVSSNTGNPGAYLLWANLADAQRWVPAQAAASKDSYQRAITLLTPIVKRMPGNATLHSRMALYRAYIGDKTEAMARLEQALAISSDVADVQFRAALTQELIGNHKEALDALLKAAKLGYPINLIESAPDLLDLRRDSRYQQFIINIQRDRKI</sequence>
<dbReference type="Pfam" id="PF13431">
    <property type="entry name" value="TPR_17"/>
    <property type="match status" value="1"/>
</dbReference>
<reference evidence="2 3" key="1">
    <citation type="submission" date="2017-09" db="EMBL/GenBank/DDBJ databases">
        <title>Complete genome sequence of Janthinobacterium svalbardensis PAMC 27463.</title>
        <authorList>
            <person name="Cho Y.-J."/>
            <person name="Cho A."/>
            <person name="Kim O.-S."/>
            <person name="Lee J.-I."/>
        </authorList>
    </citation>
    <scope>NUCLEOTIDE SEQUENCE [LARGE SCALE GENOMIC DNA]</scope>
    <source>
        <strain evidence="2 3">PAMC 27463</strain>
    </source>
</reference>
<dbReference type="PROSITE" id="PS50005">
    <property type="entry name" value="TPR"/>
    <property type="match status" value="2"/>
</dbReference>
<dbReference type="PANTHER" id="PTHR12558:SF13">
    <property type="entry name" value="CELL DIVISION CYCLE PROTEIN 27 HOMOLOG"/>
    <property type="match status" value="1"/>
</dbReference>
<dbReference type="SMART" id="SM00028">
    <property type="entry name" value="TPR"/>
    <property type="match status" value="6"/>
</dbReference>
<evidence type="ECO:0000256" key="1">
    <source>
        <dbReference type="PROSITE-ProRule" id="PRU00339"/>
    </source>
</evidence>
<organism evidence="2 3">
    <name type="scientific">Janthinobacterium svalbardensis</name>
    <dbReference type="NCBI Taxonomy" id="368607"/>
    <lineage>
        <taxon>Bacteria</taxon>
        <taxon>Pseudomonadati</taxon>
        <taxon>Pseudomonadota</taxon>
        <taxon>Betaproteobacteria</taxon>
        <taxon>Burkholderiales</taxon>
        <taxon>Oxalobacteraceae</taxon>
        <taxon>Janthinobacterium</taxon>
    </lineage>
</organism>
<proteinExistence type="predicted"/>
<feature type="repeat" description="TPR" evidence="1">
    <location>
        <begin position="216"/>
        <end position="249"/>
    </location>
</feature>
<name>A0A290X0Y1_9BURK</name>
<feature type="repeat" description="TPR" evidence="1">
    <location>
        <begin position="182"/>
        <end position="215"/>
    </location>
</feature>
<dbReference type="InterPro" id="IPR019734">
    <property type="entry name" value="TPR_rpt"/>
</dbReference>